<comment type="caution">
    <text evidence="2">The sequence shown here is derived from an EMBL/GenBank/DDBJ whole genome shotgun (WGS) entry which is preliminary data.</text>
</comment>
<feature type="domain" description="DUF7730" evidence="1">
    <location>
        <begin position="13"/>
        <end position="261"/>
    </location>
</feature>
<keyword evidence="3" id="KW-1185">Reference proteome</keyword>
<gene>
    <name evidence="2" type="ORF">MGU_09733</name>
</gene>
<dbReference type="OrthoDB" id="4757095at2759"/>
<dbReference type="InterPro" id="IPR056632">
    <property type="entry name" value="DUF7730"/>
</dbReference>
<name>A0A0B4GZP2_METGA</name>
<sequence length="507" mass="56782">MSSEETVNKEMDPQTQSSLFLLPVEIRRHTYSFIVEEGVHVYLRNDRICISTCITPQPSNDYFCFDRQSSGDPPRDVWARRLGSSWASHWRCEEVALGLDVDRINLSADRDPTRALMQSCKRIYGEVAGLIAEKSVLHITELATLDQLLKGDDDKTCLFTDSILLSSFTGVRRLRLAFRLPLQVYKMIELQCKQQKFPTCPNNKLPSTIWKDIWPAIAKLQHLRSLDVYIDHDSEASWTLVDEATILSPLLPLGQHSHFSTTIHVPVLPPPQDTEEDSGSSTEDSLSMLDIQRFIRQRFFPEQRQDGTHGIVYEDDANNMFRDPGPSADELTRTAELTMHLWLHGVELDYLAMSRGLGCLLLAILALRPRYRNVTQPLNPEFLFNSLLGSSYSTSLPVSNTATLAKANTHCNFPVGVCTGKTDTLSNLLQGTGLFEGVRLGDPAGAWNTADSEAKMELKHCAKIYSKGGGLLSEEATTTNVLLVRKKSLFLTEAVEHGILCSRIDVV</sequence>
<dbReference type="HOGENOM" id="CLU_566300_0_0_1"/>
<organism evidence="2 3">
    <name type="scientific">Metarhizium guizhouense (strain ARSEF 977)</name>
    <dbReference type="NCBI Taxonomy" id="1276136"/>
    <lineage>
        <taxon>Eukaryota</taxon>
        <taxon>Fungi</taxon>
        <taxon>Dikarya</taxon>
        <taxon>Ascomycota</taxon>
        <taxon>Pezizomycotina</taxon>
        <taxon>Sordariomycetes</taxon>
        <taxon>Hypocreomycetidae</taxon>
        <taxon>Hypocreales</taxon>
        <taxon>Clavicipitaceae</taxon>
        <taxon>Metarhizium</taxon>
    </lineage>
</organism>
<evidence type="ECO:0000259" key="1">
    <source>
        <dbReference type="Pfam" id="PF24864"/>
    </source>
</evidence>
<reference evidence="2 3" key="1">
    <citation type="journal article" date="2014" name="Proc. Natl. Acad. Sci. U.S.A.">
        <title>Trajectory and genomic determinants of fungal-pathogen speciation and host adaptation.</title>
        <authorList>
            <person name="Hu X."/>
            <person name="Xiao G."/>
            <person name="Zheng P."/>
            <person name="Shang Y."/>
            <person name="Su Y."/>
            <person name="Zhang X."/>
            <person name="Liu X."/>
            <person name="Zhan S."/>
            <person name="St Leger R.J."/>
            <person name="Wang C."/>
        </authorList>
    </citation>
    <scope>NUCLEOTIDE SEQUENCE [LARGE SCALE GENOMIC DNA]</scope>
    <source>
        <strain evidence="2 3">ARSEF 977</strain>
    </source>
</reference>
<dbReference type="Proteomes" id="UP000031192">
    <property type="component" value="Unassembled WGS sequence"/>
</dbReference>
<proteinExistence type="predicted"/>
<protein>
    <recommendedName>
        <fullName evidence="1">DUF7730 domain-containing protein</fullName>
    </recommendedName>
</protein>
<dbReference type="AlphaFoldDB" id="A0A0B4GZP2"/>
<dbReference type="EMBL" id="AZNH01000070">
    <property type="protein sequence ID" value="KID82976.1"/>
    <property type="molecule type" value="Genomic_DNA"/>
</dbReference>
<accession>A0A0B4GZP2</accession>
<evidence type="ECO:0000313" key="3">
    <source>
        <dbReference type="Proteomes" id="UP000031192"/>
    </source>
</evidence>
<dbReference type="PANTHER" id="PTHR38790">
    <property type="entry name" value="2EXR DOMAIN-CONTAINING PROTEIN-RELATED"/>
    <property type="match status" value="1"/>
</dbReference>
<dbReference type="Pfam" id="PF24864">
    <property type="entry name" value="DUF7730"/>
    <property type="match status" value="1"/>
</dbReference>
<evidence type="ECO:0000313" key="2">
    <source>
        <dbReference type="EMBL" id="KID82976.1"/>
    </source>
</evidence>